<evidence type="ECO:0000256" key="3">
    <source>
        <dbReference type="SAM" id="SignalP"/>
    </source>
</evidence>
<evidence type="ECO:0000259" key="5">
    <source>
        <dbReference type="Pfam" id="PF05036"/>
    </source>
</evidence>
<reference evidence="6 7" key="1">
    <citation type="submission" date="2020-11" db="EMBL/GenBank/DDBJ databases">
        <title>Description of Pontivivens ytuae sp. nov. isolated from deep sea sediment of Mariana Trench.</title>
        <authorList>
            <person name="Wang Z."/>
            <person name="Sun Q.-L."/>
            <person name="Xu X.-D."/>
            <person name="Tang Y.-Z."/>
            <person name="Zhang J."/>
        </authorList>
    </citation>
    <scope>NUCLEOTIDE SEQUENCE [LARGE SCALE GENOMIC DNA]</scope>
    <source>
        <strain evidence="6 7">MT2928</strain>
    </source>
</reference>
<dbReference type="SUPFAM" id="SSF53955">
    <property type="entry name" value="Lysozyme-like"/>
    <property type="match status" value="1"/>
</dbReference>
<comment type="similarity">
    <text evidence="2">Belongs to the virb1 family.</text>
</comment>
<dbReference type="GO" id="GO:0042834">
    <property type="term" value="F:peptidoglycan binding"/>
    <property type="evidence" value="ECO:0007669"/>
    <property type="project" value="InterPro"/>
</dbReference>
<dbReference type="Gene3D" id="1.10.530.10">
    <property type="match status" value="1"/>
</dbReference>
<dbReference type="EMBL" id="CP064942">
    <property type="protein sequence ID" value="QPH53611.1"/>
    <property type="molecule type" value="Genomic_DNA"/>
</dbReference>
<sequence length="286" mass="30920">MIVRTLLILLLALPVLAEETPDQRCSADGAQCIRLDSYIPDTCRMIETASEAAALDTAFFARLIWKESLFDATAVSHAGAQGIAQFMPGTAALRGLEDPFNPVEALDASATYLAELSERFGNIGLAAVAYNGGEDRAARFIAREGGLPFETQDYVFSITGHSAETWRDEPPESVDLSLDGDTPFGEACMELAANRTLREFAAPVRAWGVVVAAQRTRGAARRSYDRVRRQHPGLLGTESPAFVRTRPPGSPVPRYTAQIGRDSRSEALAVCNQLRSAGGTCLVMRN</sequence>
<feature type="domain" description="SPOR" evidence="5">
    <location>
        <begin position="206"/>
        <end position="284"/>
    </location>
</feature>
<dbReference type="InterPro" id="IPR007730">
    <property type="entry name" value="SPOR-like_dom"/>
</dbReference>
<dbReference type="InterPro" id="IPR008258">
    <property type="entry name" value="Transglycosylase_SLT_dom_1"/>
</dbReference>
<evidence type="ECO:0000313" key="6">
    <source>
        <dbReference type="EMBL" id="QPH53611.1"/>
    </source>
</evidence>
<dbReference type="Pfam" id="PF05036">
    <property type="entry name" value="SPOR"/>
    <property type="match status" value="1"/>
</dbReference>
<evidence type="ECO:0000313" key="7">
    <source>
        <dbReference type="Proteomes" id="UP000594800"/>
    </source>
</evidence>
<dbReference type="Pfam" id="PF01464">
    <property type="entry name" value="SLT"/>
    <property type="match status" value="1"/>
</dbReference>
<gene>
    <name evidence="6" type="ORF">I0K15_17800</name>
</gene>
<keyword evidence="3" id="KW-0732">Signal</keyword>
<accession>A0A7S9LQU0</accession>
<feature type="domain" description="Transglycosylase SLT" evidence="4">
    <location>
        <begin position="45"/>
        <end position="146"/>
    </location>
</feature>
<comment type="similarity">
    <text evidence="1">Belongs to the transglycosylase Slt family.</text>
</comment>
<name>A0A7S9LQU0_9RHOB</name>
<evidence type="ECO:0000256" key="1">
    <source>
        <dbReference type="ARBA" id="ARBA00007734"/>
    </source>
</evidence>
<feature type="signal peptide" evidence="3">
    <location>
        <begin position="1"/>
        <end position="17"/>
    </location>
</feature>
<protein>
    <submittedName>
        <fullName evidence="6">Lytic transglycosylase domain-containing protein</fullName>
    </submittedName>
</protein>
<dbReference type="KEGG" id="poz:I0K15_17800"/>
<evidence type="ECO:0000259" key="4">
    <source>
        <dbReference type="Pfam" id="PF01464"/>
    </source>
</evidence>
<dbReference type="PANTHER" id="PTHR37423">
    <property type="entry name" value="SOLUBLE LYTIC MUREIN TRANSGLYCOSYLASE-RELATED"/>
    <property type="match status" value="1"/>
</dbReference>
<proteinExistence type="inferred from homology"/>
<organism evidence="6 7">
    <name type="scientific">Pontivivens ytuae</name>
    <dbReference type="NCBI Taxonomy" id="2789856"/>
    <lineage>
        <taxon>Bacteria</taxon>
        <taxon>Pseudomonadati</taxon>
        <taxon>Pseudomonadota</taxon>
        <taxon>Alphaproteobacteria</taxon>
        <taxon>Rhodobacterales</taxon>
        <taxon>Paracoccaceae</taxon>
        <taxon>Pontivivens</taxon>
    </lineage>
</organism>
<dbReference type="CDD" id="cd00254">
    <property type="entry name" value="LT-like"/>
    <property type="match status" value="1"/>
</dbReference>
<dbReference type="AlphaFoldDB" id="A0A7S9LQU0"/>
<dbReference type="InterPro" id="IPR023346">
    <property type="entry name" value="Lysozyme-like_dom_sf"/>
</dbReference>
<dbReference type="RefSeq" id="WP_196102820.1">
    <property type="nucleotide sequence ID" value="NZ_CP064942.1"/>
</dbReference>
<keyword evidence="7" id="KW-1185">Reference proteome</keyword>
<evidence type="ECO:0000256" key="2">
    <source>
        <dbReference type="ARBA" id="ARBA00009387"/>
    </source>
</evidence>
<feature type="chain" id="PRO_5032450857" evidence="3">
    <location>
        <begin position="18"/>
        <end position="286"/>
    </location>
</feature>
<dbReference type="Proteomes" id="UP000594800">
    <property type="component" value="Chromosome"/>
</dbReference>
<dbReference type="PANTHER" id="PTHR37423:SF2">
    <property type="entry name" value="MEMBRANE-BOUND LYTIC MUREIN TRANSGLYCOSYLASE C"/>
    <property type="match status" value="1"/>
</dbReference>